<proteinExistence type="predicted"/>
<dbReference type="SUPFAM" id="SSF51735">
    <property type="entry name" value="NAD(P)-binding Rossmann-fold domains"/>
    <property type="match status" value="1"/>
</dbReference>
<dbReference type="EMBL" id="CP034587">
    <property type="protein sequence ID" value="AZQ74398.1"/>
    <property type="molecule type" value="Genomic_DNA"/>
</dbReference>
<evidence type="ECO:0000313" key="3">
    <source>
        <dbReference type="Proteomes" id="UP000267900"/>
    </source>
</evidence>
<dbReference type="InterPro" id="IPR051783">
    <property type="entry name" value="NAD(P)-dependent_oxidoreduct"/>
</dbReference>
<reference evidence="2 3" key="1">
    <citation type="submission" date="2018-12" db="EMBL/GenBank/DDBJ databases">
        <title>The whole draft genome of Streptomyce luteoverticillatus CGMCC 15060.</title>
        <authorList>
            <person name="Feng Z."/>
            <person name="Chen G."/>
            <person name="Zhang J."/>
            <person name="Zhu H."/>
            <person name="Yu X."/>
            <person name="Zhang W."/>
            <person name="Zhang X."/>
        </authorList>
    </citation>
    <scope>NUCLEOTIDE SEQUENCE [LARGE SCALE GENOMIC DNA]</scope>
    <source>
        <strain evidence="2 3">CGMCC 15060</strain>
    </source>
</reference>
<accession>A0A3Q9G2F4</accession>
<dbReference type="InterPro" id="IPR001509">
    <property type="entry name" value="Epimerase_deHydtase"/>
</dbReference>
<dbReference type="OrthoDB" id="9801785at2"/>
<dbReference type="Proteomes" id="UP000267900">
    <property type="component" value="Chromosome"/>
</dbReference>
<dbReference type="GO" id="GO:0004029">
    <property type="term" value="F:aldehyde dehydrogenase (NAD+) activity"/>
    <property type="evidence" value="ECO:0007669"/>
    <property type="project" value="TreeGrafter"/>
</dbReference>
<dbReference type="PANTHER" id="PTHR48079">
    <property type="entry name" value="PROTEIN YEEZ"/>
    <property type="match status" value="1"/>
</dbReference>
<evidence type="ECO:0000259" key="1">
    <source>
        <dbReference type="Pfam" id="PF01370"/>
    </source>
</evidence>
<gene>
    <name evidence="2" type="ORF">EKH77_27155</name>
</gene>
<feature type="domain" description="NAD-dependent epimerase/dehydratase" evidence="1">
    <location>
        <begin position="6"/>
        <end position="227"/>
    </location>
</feature>
<dbReference type="GO" id="GO:0005737">
    <property type="term" value="C:cytoplasm"/>
    <property type="evidence" value="ECO:0007669"/>
    <property type="project" value="TreeGrafter"/>
</dbReference>
<dbReference type="AlphaFoldDB" id="A0A3Q9G2F4"/>
<evidence type="ECO:0000313" key="2">
    <source>
        <dbReference type="EMBL" id="AZQ74398.1"/>
    </source>
</evidence>
<name>A0A3Q9G2F4_STRLT</name>
<dbReference type="PANTHER" id="PTHR48079:SF6">
    <property type="entry name" value="NAD(P)-BINDING DOMAIN-CONTAINING PROTEIN-RELATED"/>
    <property type="match status" value="1"/>
</dbReference>
<sequence>MGGVVILVTGATGHLGANLVRALLTDGQDVRVLLRGPAGSALDGLAVHRVPGDVRDPAAVGRAVSGCEEVYHCAAEVSTRSGGERRIYDINVLGTHHVLAAAGRADVRRVVVTGSLSATGWRRGVPCTEEDLFYPFAAHTPYTVSKVLVEHECVKAAARGLDVVVATSTAIIGPHDYRPSRMGRLLLDFANGRLLAYVPGGFEFVSVGDLVAGHMLAMRRGVAGRKYLFSTRFHTVEEILDHYGEVCGRRRRLLRVPSPVMAGIARAAAPVVSVLAPRHEMRLTPAALDFLRSRRRADCSRAVAELGYRPTSVARAVQEAFTCFARRGLIDARRVVTVPVRRRVERPVRRTAGPS</sequence>
<dbReference type="InterPro" id="IPR036291">
    <property type="entry name" value="NAD(P)-bd_dom_sf"/>
</dbReference>
<keyword evidence="3" id="KW-1185">Reference proteome</keyword>
<dbReference type="Gene3D" id="3.40.50.720">
    <property type="entry name" value="NAD(P)-binding Rossmann-like Domain"/>
    <property type="match status" value="1"/>
</dbReference>
<organism evidence="2 3">
    <name type="scientific">Streptomyces luteoverticillatus</name>
    <name type="common">Streptoverticillium luteoverticillatus</name>
    <dbReference type="NCBI Taxonomy" id="66425"/>
    <lineage>
        <taxon>Bacteria</taxon>
        <taxon>Bacillati</taxon>
        <taxon>Actinomycetota</taxon>
        <taxon>Actinomycetes</taxon>
        <taxon>Kitasatosporales</taxon>
        <taxon>Streptomycetaceae</taxon>
        <taxon>Streptomyces</taxon>
    </lineage>
</organism>
<protein>
    <submittedName>
        <fullName evidence="2">NAD-dependent epimerase/dehydratase family protein</fullName>
    </submittedName>
</protein>
<dbReference type="Pfam" id="PF01370">
    <property type="entry name" value="Epimerase"/>
    <property type="match status" value="1"/>
</dbReference>